<feature type="transmembrane region" description="Helical" evidence="1">
    <location>
        <begin position="262"/>
        <end position="283"/>
    </location>
</feature>
<dbReference type="Proteomes" id="UP000199682">
    <property type="component" value="Unassembled WGS sequence"/>
</dbReference>
<gene>
    <name evidence="2" type="ORF">SAMN04488074_103357</name>
</gene>
<keyword evidence="1" id="KW-1133">Transmembrane helix</keyword>
<dbReference type="RefSeq" id="WP_090005450.1">
    <property type="nucleotide sequence ID" value="NZ_FNET01000003.1"/>
</dbReference>
<proteinExistence type="predicted"/>
<feature type="transmembrane region" description="Helical" evidence="1">
    <location>
        <begin position="155"/>
        <end position="180"/>
    </location>
</feature>
<accession>A0A1G8X293</accession>
<keyword evidence="1" id="KW-0472">Membrane</keyword>
<evidence type="ECO:0000313" key="3">
    <source>
        <dbReference type="Proteomes" id="UP000199682"/>
    </source>
</evidence>
<sequence length="291" mass="30366">MGDLVQAELRKTTTTTLWWALLIPTVLVALGGGLLSGLLGQSIVEVFSSSEAEQLSDALGVTPDQWKFSLLGIGRTINLATMFPLIFGALAIANEVGTRTITTTFLTAPSRVHAMAAKMMVYALWGTIYGLAIIGFTALGIVLTSNSGQMPDAGGWAMLTLVCVLSSILMTMFGVGLGALIPNSAGVVVLLIMYFLVIENALQLGLRIAGVPETAVGFLPNGSVDGLTGSVAVDLFLADAGVVPEEGVYWLRVIAGAGGAQAWWLSGLIFLAWVAAAFGGGWARMTQKDIT</sequence>
<keyword evidence="1" id="KW-0812">Transmembrane</keyword>
<name>A0A1G8X293_9PSEU</name>
<dbReference type="AlphaFoldDB" id="A0A1G8X293"/>
<organism evidence="2 3">
    <name type="scientific">Lentzea albidocapillata subsp. violacea</name>
    <dbReference type="NCBI Taxonomy" id="128104"/>
    <lineage>
        <taxon>Bacteria</taxon>
        <taxon>Bacillati</taxon>
        <taxon>Actinomycetota</taxon>
        <taxon>Actinomycetes</taxon>
        <taxon>Pseudonocardiales</taxon>
        <taxon>Pseudonocardiaceae</taxon>
        <taxon>Lentzea</taxon>
    </lineage>
</organism>
<feature type="transmembrane region" description="Helical" evidence="1">
    <location>
        <begin position="187"/>
        <end position="206"/>
    </location>
</feature>
<dbReference type="EMBL" id="FNET01000003">
    <property type="protein sequence ID" value="SDJ84732.1"/>
    <property type="molecule type" value="Genomic_DNA"/>
</dbReference>
<protein>
    <submittedName>
        <fullName evidence="2">ABC-2 type transport system permease protein</fullName>
    </submittedName>
</protein>
<reference evidence="3" key="1">
    <citation type="submission" date="2016-10" db="EMBL/GenBank/DDBJ databases">
        <authorList>
            <person name="Varghese N."/>
            <person name="Submissions S."/>
        </authorList>
    </citation>
    <scope>NUCLEOTIDE SEQUENCE [LARGE SCALE GENOMIC DNA]</scope>
    <source>
        <strain evidence="3">DSM 44796</strain>
    </source>
</reference>
<feature type="transmembrane region" description="Helical" evidence="1">
    <location>
        <begin position="17"/>
        <end position="39"/>
    </location>
</feature>
<evidence type="ECO:0000313" key="2">
    <source>
        <dbReference type="EMBL" id="SDJ84732.1"/>
    </source>
</evidence>
<feature type="transmembrane region" description="Helical" evidence="1">
    <location>
        <begin position="121"/>
        <end position="143"/>
    </location>
</feature>
<evidence type="ECO:0000256" key="1">
    <source>
        <dbReference type="SAM" id="Phobius"/>
    </source>
</evidence>